<protein>
    <submittedName>
        <fullName evidence="2">Similar to F-box domain containing protein</fullName>
    </submittedName>
</protein>
<dbReference type="PANTHER" id="PTHR31350:SF27">
    <property type="entry name" value="HEMIMETHYLATED DNA-BINDING DOMAIN-CONTAINING PROTEIN"/>
    <property type="match status" value="1"/>
</dbReference>
<feature type="domain" description="F-box" evidence="1">
    <location>
        <begin position="6"/>
        <end position="53"/>
    </location>
</feature>
<dbReference type="Pfam" id="PF12937">
    <property type="entry name" value="F-box-like"/>
    <property type="match status" value="1"/>
</dbReference>
<dbReference type="AlphaFoldDB" id="E5A420"/>
<evidence type="ECO:0000313" key="2">
    <source>
        <dbReference type="EMBL" id="CBX98365.1"/>
    </source>
</evidence>
<dbReference type="GeneID" id="13286743"/>
<dbReference type="Gene3D" id="2.30.30.390">
    <property type="entry name" value="Hemimethylated DNA-binding domain"/>
    <property type="match status" value="1"/>
</dbReference>
<dbReference type="SMART" id="SM00256">
    <property type="entry name" value="FBOX"/>
    <property type="match status" value="1"/>
</dbReference>
<dbReference type="PANTHER" id="PTHR31350">
    <property type="entry name" value="SI:DKEY-261L7.2"/>
    <property type="match status" value="1"/>
</dbReference>
<proteinExistence type="predicted"/>
<dbReference type="RefSeq" id="XP_003841844.1">
    <property type="nucleotide sequence ID" value="XM_003841796.1"/>
</dbReference>
<dbReference type="STRING" id="985895.E5A420"/>
<dbReference type="Pfam" id="PF13369">
    <property type="entry name" value="Transglut_core2"/>
    <property type="match status" value="1"/>
</dbReference>
<name>E5A420_LEPMJ</name>
<dbReference type="Proteomes" id="UP000002668">
    <property type="component" value="Genome"/>
</dbReference>
<dbReference type="InterPro" id="IPR032698">
    <property type="entry name" value="SirB1_N"/>
</dbReference>
<dbReference type="HOGENOM" id="CLU_020266_0_0_1"/>
<dbReference type="SMART" id="SM00992">
    <property type="entry name" value="YccV-like"/>
    <property type="match status" value="1"/>
</dbReference>
<dbReference type="Gene3D" id="1.20.1280.50">
    <property type="match status" value="1"/>
</dbReference>
<dbReference type="OMA" id="LLWRHHC"/>
<dbReference type="InterPro" id="IPR036623">
    <property type="entry name" value="Hemimethylated_DNA-bd_sf"/>
</dbReference>
<dbReference type="InterPro" id="IPR011722">
    <property type="entry name" value="Hemimethylated_DNA-bd_dom"/>
</dbReference>
<dbReference type="GO" id="GO:0003677">
    <property type="term" value="F:DNA binding"/>
    <property type="evidence" value="ECO:0007669"/>
    <property type="project" value="InterPro"/>
</dbReference>
<dbReference type="OrthoDB" id="28868at2759"/>
<dbReference type="VEuPathDB" id="FungiDB:LEMA_P097740.1"/>
<dbReference type="InParanoid" id="E5A420"/>
<evidence type="ECO:0000313" key="3">
    <source>
        <dbReference type="Proteomes" id="UP000002668"/>
    </source>
</evidence>
<gene>
    <name evidence="2" type="ORF">LEMA_P097740.1</name>
</gene>
<sequence>MLPAMRPSLTDLPTEILEAIFLHLDPQALLSVSQTNKPIRALATDSPIIWRHLCQTRFKTWDSRHNIAAKYRGPLSNVDWKALFITRIEIEWKTKTLLNRILTTQHERIRCINEIANFGYDAKETLLRECACPEDADDVLARRYYANAILERIHRDIAINVWKDLRDGVDVPMERALGAYDVFARTGEDVDTDVVTQDIDHLAHGLLQQYPHFRHMNSRRKASTLASYLRDQDYTGVPDTSYRALQNSFIGLVLRSPTHESLPIVSVAIYCAVAQRLGLDARPCGLLFHVYTIVYAPKNYNLDGKYKPTSSAELDYMYLDPFRSSDEVRQDDLQRMLRNMGVPSSKHNTYLSCTTTREMVLRTARNIMNSVQTIRQTEAGTRSLRPSWLTIHPDMDNAFYATIWAMLLLESSDDPATGRPDPNSPVAMLRRRQYLPYLLDHFQTHYPWDVTLLSRYVIPMFCNQPEGHRLSQFVQSMHQVDAMPKRVVRRIARSRKVAFKVGQLFQHRRYGYEGVITGWDVACGAGEEWIMNQDVDGLPHGRDQAFYHVLVCDKSVRYVAEENIRPVAPLTQPSEAMLRLAGRHFKRWDAGNGIFVSNVRDEYPDD</sequence>
<dbReference type="Pfam" id="PF08755">
    <property type="entry name" value="YccV-like"/>
    <property type="match status" value="1"/>
</dbReference>
<dbReference type="NCBIfam" id="TIGR02097">
    <property type="entry name" value="yccV"/>
    <property type="match status" value="1"/>
</dbReference>
<reference evidence="3" key="1">
    <citation type="journal article" date="2011" name="Nat. Commun.">
        <title>Effector diversification within compartments of the Leptosphaeria maculans genome affected by Repeat-Induced Point mutations.</title>
        <authorList>
            <person name="Rouxel T."/>
            <person name="Grandaubert J."/>
            <person name="Hane J.K."/>
            <person name="Hoede C."/>
            <person name="van de Wouw A.P."/>
            <person name="Couloux A."/>
            <person name="Dominguez V."/>
            <person name="Anthouard V."/>
            <person name="Bally P."/>
            <person name="Bourras S."/>
            <person name="Cozijnsen A.J."/>
            <person name="Ciuffetti L.M."/>
            <person name="Degrave A."/>
            <person name="Dilmaghani A."/>
            <person name="Duret L."/>
            <person name="Fudal I."/>
            <person name="Goodwin S.B."/>
            <person name="Gout L."/>
            <person name="Glaser N."/>
            <person name="Linglin J."/>
            <person name="Kema G.H.J."/>
            <person name="Lapalu N."/>
            <person name="Lawrence C.B."/>
            <person name="May K."/>
            <person name="Meyer M."/>
            <person name="Ollivier B."/>
            <person name="Poulain J."/>
            <person name="Schoch C.L."/>
            <person name="Simon A."/>
            <person name="Spatafora J.W."/>
            <person name="Stachowiak A."/>
            <person name="Turgeon B.G."/>
            <person name="Tyler B.M."/>
            <person name="Vincent D."/>
            <person name="Weissenbach J."/>
            <person name="Amselem J."/>
            <person name="Quesneville H."/>
            <person name="Oliver R.P."/>
            <person name="Wincker P."/>
            <person name="Balesdent M.-H."/>
            <person name="Howlett B.J."/>
        </authorList>
    </citation>
    <scope>NUCLEOTIDE SEQUENCE [LARGE SCALE GENOMIC DNA]</scope>
    <source>
        <strain evidence="3">JN3 / isolate v23.1.3 / race Av1-4-5-6-7-8</strain>
    </source>
</reference>
<dbReference type="PROSITE" id="PS50181">
    <property type="entry name" value="FBOX"/>
    <property type="match status" value="1"/>
</dbReference>
<keyword evidence="3" id="KW-1185">Reference proteome</keyword>
<organism evidence="3">
    <name type="scientific">Leptosphaeria maculans (strain JN3 / isolate v23.1.3 / race Av1-4-5-6-7-8)</name>
    <name type="common">Blackleg fungus</name>
    <name type="synonym">Phoma lingam</name>
    <dbReference type="NCBI Taxonomy" id="985895"/>
    <lineage>
        <taxon>Eukaryota</taxon>
        <taxon>Fungi</taxon>
        <taxon>Dikarya</taxon>
        <taxon>Ascomycota</taxon>
        <taxon>Pezizomycotina</taxon>
        <taxon>Dothideomycetes</taxon>
        <taxon>Pleosporomycetidae</taxon>
        <taxon>Pleosporales</taxon>
        <taxon>Pleosporineae</taxon>
        <taxon>Leptosphaeriaceae</taxon>
        <taxon>Plenodomus</taxon>
        <taxon>Plenodomus lingam/Leptosphaeria maculans species complex</taxon>
    </lineage>
</organism>
<dbReference type="SUPFAM" id="SSF81383">
    <property type="entry name" value="F-box domain"/>
    <property type="match status" value="1"/>
</dbReference>
<evidence type="ECO:0000259" key="1">
    <source>
        <dbReference type="PROSITE" id="PS50181"/>
    </source>
</evidence>
<dbReference type="SUPFAM" id="SSF141255">
    <property type="entry name" value="YccV-like"/>
    <property type="match status" value="1"/>
</dbReference>
<accession>E5A420</accession>
<dbReference type="InterPro" id="IPR001810">
    <property type="entry name" value="F-box_dom"/>
</dbReference>
<dbReference type="eggNOG" id="ENOG502QS7Z">
    <property type="taxonomic scope" value="Eukaryota"/>
</dbReference>
<dbReference type="EMBL" id="FP929133">
    <property type="protein sequence ID" value="CBX98365.1"/>
    <property type="molecule type" value="Genomic_DNA"/>
</dbReference>
<dbReference type="InterPro" id="IPR036047">
    <property type="entry name" value="F-box-like_dom_sf"/>
</dbReference>